<evidence type="ECO:0000256" key="1">
    <source>
        <dbReference type="SAM" id="Phobius"/>
    </source>
</evidence>
<proteinExistence type="predicted"/>
<dbReference type="EMBL" id="JADGJH010000476">
    <property type="protein sequence ID" value="KAJ3128193.1"/>
    <property type="molecule type" value="Genomic_DNA"/>
</dbReference>
<keyword evidence="1" id="KW-0812">Transmembrane</keyword>
<accession>A0AAD5XJC7</accession>
<keyword evidence="1" id="KW-0472">Membrane</keyword>
<dbReference type="GO" id="GO:0016702">
    <property type="term" value="F:oxidoreductase activity, acting on single donors with incorporation of molecular oxygen, incorporation of two atoms of oxygen"/>
    <property type="evidence" value="ECO:0007669"/>
    <property type="project" value="InterPro"/>
</dbReference>
<keyword evidence="3" id="KW-1185">Reference proteome</keyword>
<protein>
    <submittedName>
        <fullName evidence="2">Uncharacterized protein</fullName>
    </submittedName>
</protein>
<reference evidence="2" key="1">
    <citation type="submission" date="2020-05" db="EMBL/GenBank/DDBJ databases">
        <title>Phylogenomic resolution of chytrid fungi.</title>
        <authorList>
            <person name="Stajich J.E."/>
            <person name="Amses K."/>
            <person name="Simmons R."/>
            <person name="Seto K."/>
            <person name="Myers J."/>
            <person name="Bonds A."/>
            <person name="Quandt C.A."/>
            <person name="Barry K."/>
            <person name="Liu P."/>
            <person name="Grigoriev I."/>
            <person name="Longcore J.E."/>
            <person name="James T.Y."/>
        </authorList>
    </citation>
    <scope>NUCLEOTIDE SEQUENCE</scope>
    <source>
        <strain evidence="2">JEL0513</strain>
    </source>
</reference>
<feature type="transmembrane region" description="Helical" evidence="1">
    <location>
        <begin position="86"/>
        <end position="107"/>
    </location>
</feature>
<organism evidence="2 3">
    <name type="scientific">Physocladia obscura</name>
    <dbReference type="NCBI Taxonomy" id="109957"/>
    <lineage>
        <taxon>Eukaryota</taxon>
        <taxon>Fungi</taxon>
        <taxon>Fungi incertae sedis</taxon>
        <taxon>Chytridiomycota</taxon>
        <taxon>Chytridiomycota incertae sedis</taxon>
        <taxon>Chytridiomycetes</taxon>
        <taxon>Chytridiales</taxon>
        <taxon>Chytriomycetaceae</taxon>
        <taxon>Physocladia</taxon>
    </lineage>
</organism>
<feature type="transmembrane region" description="Helical" evidence="1">
    <location>
        <begin position="7"/>
        <end position="24"/>
    </location>
</feature>
<dbReference type="Pfam" id="PF15461">
    <property type="entry name" value="BCD"/>
    <property type="match status" value="1"/>
</dbReference>
<sequence length="212" mass="23997">MFNMFQIVNPLIAFAIYFGVWHSIGSIADEIEFLKAHNNPLFVPINQQQQVQENLIKNNSNNQSKSVFDSTYSDNRSTTVGDFVTFYKLAAPYTIASVVGMILFLVIDPMKTVDRRPLSVSDKMSETTLWTIFIVSISVITGPHMWVMNLVAVYSFGLTELQQVDGSNDVDGENLIGENGNRNLMDPLGIENWAKDWIIGGGWWWLPRKNKD</sequence>
<dbReference type="AlphaFoldDB" id="A0AAD5XJC7"/>
<dbReference type="Proteomes" id="UP001211907">
    <property type="component" value="Unassembled WGS sequence"/>
</dbReference>
<gene>
    <name evidence="2" type="ORF">HK100_009319</name>
</gene>
<evidence type="ECO:0000313" key="2">
    <source>
        <dbReference type="EMBL" id="KAJ3128193.1"/>
    </source>
</evidence>
<dbReference type="InterPro" id="IPR022270">
    <property type="entry name" value="Blh_diox"/>
</dbReference>
<evidence type="ECO:0000313" key="3">
    <source>
        <dbReference type="Proteomes" id="UP001211907"/>
    </source>
</evidence>
<name>A0AAD5XJC7_9FUNG</name>
<feature type="transmembrane region" description="Helical" evidence="1">
    <location>
        <begin position="128"/>
        <end position="147"/>
    </location>
</feature>
<keyword evidence="1" id="KW-1133">Transmembrane helix</keyword>
<comment type="caution">
    <text evidence="2">The sequence shown here is derived from an EMBL/GenBank/DDBJ whole genome shotgun (WGS) entry which is preliminary data.</text>
</comment>